<dbReference type="PANTHER" id="PTHR13143:SF6">
    <property type="entry name" value="TETRATRICOPEPTIDE REPEAT PROTEIN 19, MITOCHONDRIAL"/>
    <property type="match status" value="1"/>
</dbReference>
<protein>
    <recommendedName>
        <fullName evidence="10">Tetratricopeptide repeat protein</fullName>
    </recommendedName>
</protein>
<dbReference type="PANTHER" id="PTHR13143">
    <property type="entry name" value="TETRATRICOPEPTIDE REPEAT PROTEIN 19"/>
    <property type="match status" value="1"/>
</dbReference>
<dbReference type="SUPFAM" id="SSF48452">
    <property type="entry name" value="TPR-like"/>
    <property type="match status" value="1"/>
</dbReference>
<name>A0ABN9GC22_9NEOB</name>
<keyword evidence="9" id="KW-1185">Reference proteome</keyword>
<gene>
    <name evidence="8" type="ORF">SPARVUS_LOCUS13851157</name>
</gene>
<reference evidence="8" key="1">
    <citation type="submission" date="2023-05" db="EMBL/GenBank/DDBJ databases">
        <authorList>
            <person name="Stuckert A."/>
        </authorList>
    </citation>
    <scope>NUCLEOTIDE SEQUENCE</scope>
</reference>
<dbReference type="Proteomes" id="UP001162483">
    <property type="component" value="Unassembled WGS sequence"/>
</dbReference>
<evidence type="ECO:0000256" key="2">
    <source>
        <dbReference type="ARBA" id="ARBA00008219"/>
    </source>
</evidence>
<evidence type="ECO:0000256" key="5">
    <source>
        <dbReference type="ARBA" id="ARBA00022946"/>
    </source>
</evidence>
<organism evidence="8 9">
    <name type="scientific">Staurois parvus</name>
    <dbReference type="NCBI Taxonomy" id="386267"/>
    <lineage>
        <taxon>Eukaryota</taxon>
        <taxon>Metazoa</taxon>
        <taxon>Chordata</taxon>
        <taxon>Craniata</taxon>
        <taxon>Vertebrata</taxon>
        <taxon>Euteleostomi</taxon>
        <taxon>Amphibia</taxon>
        <taxon>Batrachia</taxon>
        <taxon>Anura</taxon>
        <taxon>Neobatrachia</taxon>
        <taxon>Ranoidea</taxon>
        <taxon>Ranidae</taxon>
        <taxon>Staurois</taxon>
    </lineage>
</organism>
<sequence>MFYVMQTITLLSDLATVMEAQGRYDEAYAFVSQALDLAEKADHPDHHIMLSNMATILLHQGGMEHVADAERIFREALIKAEEKKDAIAVQYIQEGLSKLITWKEDKSQNI</sequence>
<keyword evidence="5" id="KW-0809">Transit peptide</keyword>
<dbReference type="InterPro" id="IPR040395">
    <property type="entry name" value="TTC19"/>
</dbReference>
<dbReference type="Gene3D" id="1.25.40.10">
    <property type="entry name" value="Tetratricopeptide repeat domain"/>
    <property type="match status" value="1"/>
</dbReference>
<evidence type="ECO:0000313" key="9">
    <source>
        <dbReference type="Proteomes" id="UP001162483"/>
    </source>
</evidence>
<comment type="caution">
    <text evidence="8">The sequence shown here is derived from an EMBL/GenBank/DDBJ whole genome shotgun (WGS) entry which is preliminary data.</text>
</comment>
<dbReference type="EMBL" id="CATNWA010018360">
    <property type="protein sequence ID" value="CAI9606875.1"/>
    <property type="molecule type" value="Genomic_DNA"/>
</dbReference>
<accession>A0ABN9GC22</accession>
<comment type="subcellular location">
    <subcellularLocation>
        <location evidence="1">Mitochondrion</location>
    </subcellularLocation>
</comment>
<feature type="signal peptide" evidence="7">
    <location>
        <begin position="1"/>
        <end position="22"/>
    </location>
</feature>
<comment type="similarity">
    <text evidence="2">Belongs to the TTC19 family.</text>
</comment>
<evidence type="ECO:0000256" key="4">
    <source>
        <dbReference type="ARBA" id="ARBA00022803"/>
    </source>
</evidence>
<feature type="chain" id="PRO_5047202807" description="Tetratricopeptide repeat protein" evidence="7">
    <location>
        <begin position="23"/>
        <end position="110"/>
    </location>
</feature>
<keyword evidence="6" id="KW-0496">Mitochondrion</keyword>
<dbReference type="Pfam" id="PF13424">
    <property type="entry name" value="TPR_12"/>
    <property type="match status" value="1"/>
</dbReference>
<keyword evidence="7" id="KW-0732">Signal</keyword>
<evidence type="ECO:0000313" key="8">
    <source>
        <dbReference type="EMBL" id="CAI9606875.1"/>
    </source>
</evidence>
<dbReference type="InterPro" id="IPR011990">
    <property type="entry name" value="TPR-like_helical_dom_sf"/>
</dbReference>
<evidence type="ECO:0000256" key="3">
    <source>
        <dbReference type="ARBA" id="ARBA00022737"/>
    </source>
</evidence>
<proteinExistence type="inferred from homology"/>
<evidence type="ECO:0008006" key="10">
    <source>
        <dbReference type="Google" id="ProtNLM"/>
    </source>
</evidence>
<evidence type="ECO:0000256" key="1">
    <source>
        <dbReference type="ARBA" id="ARBA00004173"/>
    </source>
</evidence>
<keyword evidence="3" id="KW-0677">Repeat</keyword>
<evidence type="ECO:0000256" key="6">
    <source>
        <dbReference type="ARBA" id="ARBA00023128"/>
    </source>
</evidence>
<evidence type="ECO:0000256" key="7">
    <source>
        <dbReference type="SAM" id="SignalP"/>
    </source>
</evidence>
<keyword evidence="4" id="KW-0802">TPR repeat</keyword>